<dbReference type="SMART" id="SM00320">
    <property type="entry name" value="WD40"/>
    <property type="match status" value="5"/>
</dbReference>
<feature type="domain" description="F-box" evidence="3">
    <location>
        <begin position="20"/>
        <end position="66"/>
    </location>
</feature>
<sequence>MGITETAGESSARKTRRRAPTSIESLDADILCMIFSFLDLFDLVHCTVVCNSWHAVIKKLKLLQSSCRKMHQLGSTSLEQPREIDVEDFAMKHHKMALLRGRIEIERWEAHSHRFSQCRMKKGLLLTGVGDKVMRLWSLDSYKCMEEYSLPDAASLVDFDFDESKVKPPQVHSCVKLTLVMDENCSLVEVEMRGFNEQCVICFHVDVCLARSLELVTFVTGCFEYKYFIVGLVGTRISIWRRNGQRSIFPSREGTIPKGLCMRYIDPEAVVGCEDGTARIFDMYSKTCSQIIRTHGGPITCLSLSDNQLFLSGSSLGRVTVSDPLLDQPVATLKSTITAGGIQTICFNQGSNLAFSGTTAGYVSCWDLRKMRRVWENRVSPNVVYSIQQLKNDTSVMVAGGIDGVLRFVDQKRGRVLSSCIMDDKVSTVLRRQSQVVVEKRRGKRVSQDVEIDKIERKTRPQISCIAMGMKKVVTAHSGKFISVWKFSHS</sequence>
<evidence type="ECO:0000313" key="5">
    <source>
        <dbReference type="Proteomes" id="UP000824890"/>
    </source>
</evidence>
<protein>
    <recommendedName>
        <fullName evidence="3">F-box domain-containing protein</fullName>
    </recommendedName>
</protein>
<dbReference type="InterPro" id="IPR042627">
    <property type="entry name" value="FBXW2"/>
</dbReference>
<reference evidence="4 5" key="1">
    <citation type="submission" date="2021-05" db="EMBL/GenBank/DDBJ databases">
        <title>Genome Assembly of Synthetic Allotetraploid Brassica napus Reveals Homoeologous Exchanges between Subgenomes.</title>
        <authorList>
            <person name="Davis J.T."/>
        </authorList>
    </citation>
    <scope>NUCLEOTIDE SEQUENCE [LARGE SCALE GENOMIC DNA]</scope>
    <source>
        <strain evidence="5">cv. Da-Ae</strain>
        <tissue evidence="4">Seedling</tissue>
    </source>
</reference>
<dbReference type="Proteomes" id="UP000824890">
    <property type="component" value="Unassembled WGS sequence"/>
</dbReference>
<dbReference type="EMBL" id="JAGKQM010000017">
    <property type="protein sequence ID" value="KAH0870615.1"/>
    <property type="molecule type" value="Genomic_DNA"/>
</dbReference>
<dbReference type="SUPFAM" id="SSF50978">
    <property type="entry name" value="WD40 repeat-like"/>
    <property type="match status" value="1"/>
</dbReference>
<dbReference type="SMART" id="SM00256">
    <property type="entry name" value="FBOX"/>
    <property type="match status" value="1"/>
</dbReference>
<comment type="caution">
    <text evidence="4">The sequence shown here is derived from an EMBL/GenBank/DDBJ whole genome shotgun (WGS) entry which is preliminary data.</text>
</comment>
<dbReference type="PANTHER" id="PTHR44436:SF1">
    <property type="entry name" value="F-BOX_WD REPEAT-CONTAINING PROTEIN 2"/>
    <property type="match status" value="1"/>
</dbReference>
<keyword evidence="2" id="KW-0677">Repeat</keyword>
<evidence type="ECO:0000259" key="3">
    <source>
        <dbReference type="PROSITE" id="PS50181"/>
    </source>
</evidence>
<dbReference type="Pfam" id="PF00400">
    <property type="entry name" value="WD40"/>
    <property type="match status" value="1"/>
</dbReference>
<evidence type="ECO:0000256" key="2">
    <source>
        <dbReference type="ARBA" id="ARBA00022737"/>
    </source>
</evidence>
<dbReference type="PROSITE" id="PS50181">
    <property type="entry name" value="FBOX"/>
    <property type="match status" value="1"/>
</dbReference>
<proteinExistence type="predicted"/>
<evidence type="ECO:0000256" key="1">
    <source>
        <dbReference type="ARBA" id="ARBA00022574"/>
    </source>
</evidence>
<dbReference type="Pfam" id="PF00646">
    <property type="entry name" value="F-box"/>
    <property type="match status" value="1"/>
</dbReference>
<dbReference type="CDD" id="cd22109">
    <property type="entry name" value="F-box_FBXO41"/>
    <property type="match status" value="1"/>
</dbReference>
<dbReference type="Gene3D" id="2.130.10.10">
    <property type="entry name" value="YVTN repeat-like/Quinoprotein amine dehydrogenase"/>
    <property type="match status" value="1"/>
</dbReference>
<dbReference type="InterPro" id="IPR015943">
    <property type="entry name" value="WD40/YVTN_repeat-like_dom_sf"/>
</dbReference>
<dbReference type="InterPro" id="IPR036047">
    <property type="entry name" value="F-box-like_dom_sf"/>
</dbReference>
<accession>A0ABQ7YTG2</accession>
<keyword evidence="1" id="KW-0853">WD repeat</keyword>
<evidence type="ECO:0000313" key="4">
    <source>
        <dbReference type="EMBL" id="KAH0870615.1"/>
    </source>
</evidence>
<organism evidence="4 5">
    <name type="scientific">Brassica napus</name>
    <name type="common">Rape</name>
    <dbReference type="NCBI Taxonomy" id="3708"/>
    <lineage>
        <taxon>Eukaryota</taxon>
        <taxon>Viridiplantae</taxon>
        <taxon>Streptophyta</taxon>
        <taxon>Embryophyta</taxon>
        <taxon>Tracheophyta</taxon>
        <taxon>Spermatophyta</taxon>
        <taxon>Magnoliopsida</taxon>
        <taxon>eudicotyledons</taxon>
        <taxon>Gunneridae</taxon>
        <taxon>Pentapetalae</taxon>
        <taxon>rosids</taxon>
        <taxon>malvids</taxon>
        <taxon>Brassicales</taxon>
        <taxon>Brassicaceae</taxon>
        <taxon>Brassiceae</taxon>
        <taxon>Brassica</taxon>
    </lineage>
</organism>
<gene>
    <name evidence="4" type="ORF">HID58_077637</name>
</gene>
<dbReference type="Gene3D" id="1.20.1280.50">
    <property type="match status" value="1"/>
</dbReference>
<dbReference type="PANTHER" id="PTHR44436">
    <property type="entry name" value="F-BOX/WD REPEAT-CONTAINING PROTEIN 2"/>
    <property type="match status" value="1"/>
</dbReference>
<dbReference type="InterPro" id="IPR036322">
    <property type="entry name" value="WD40_repeat_dom_sf"/>
</dbReference>
<keyword evidence="5" id="KW-1185">Reference proteome</keyword>
<name>A0ABQ7YTG2_BRANA</name>
<dbReference type="InterPro" id="IPR001680">
    <property type="entry name" value="WD40_rpt"/>
</dbReference>
<dbReference type="SUPFAM" id="SSF81383">
    <property type="entry name" value="F-box domain"/>
    <property type="match status" value="1"/>
</dbReference>
<dbReference type="InterPro" id="IPR001810">
    <property type="entry name" value="F-box_dom"/>
</dbReference>